<evidence type="ECO:0000256" key="10">
    <source>
        <dbReference type="SAM" id="MobiDB-lite"/>
    </source>
</evidence>
<evidence type="ECO:0000256" key="3">
    <source>
        <dbReference type="ARBA" id="ARBA00022737"/>
    </source>
</evidence>
<dbReference type="GO" id="GO:0051701">
    <property type="term" value="P:biological process involved in interaction with host"/>
    <property type="evidence" value="ECO:0007669"/>
    <property type="project" value="UniProtKB-ARBA"/>
</dbReference>
<protein>
    <recommendedName>
        <fullName evidence="11">C2H2-type domain-containing protein</fullName>
    </recommendedName>
</protein>
<dbReference type="EnsemblFungi" id="EJT75350">
    <property type="protein sequence ID" value="EJT75350"/>
    <property type="gene ID" value="GGTG_05287"/>
</dbReference>
<evidence type="ECO:0000256" key="4">
    <source>
        <dbReference type="ARBA" id="ARBA00022771"/>
    </source>
</evidence>
<dbReference type="VEuPathDB" id="FungiDB:GGTG_05287"/>
<dbReference type="GO" id="GO:0008270">
    <property type="term" value="F:zinc ion binding"/>
    <property type="evidence" value="ECO:0007669"/>
    <property type="project" value="UniProtKB-KW"/>
</dbReference>
<evidence type="ECO:0000256" key="7">
    <source>
        <dbReference type="ARBA" id="ARBA00023163"/>
    </source>
</evidence>
<dbReference type="Gene3D" id="3.30.160.60">
    <property type="entry name" value="Classic Zinc Finger"/>
    <property type="match status" value="2"/>
</dbReference>
<feature type="compositionally biased region" description="Acidic residues" evidence="10">
    <location>
        <begin position="110"/>
        <end position="135"/>
    </location>
</feature>
<keyword evidence="5" id="KW-0862">Zinc</keyword>
<keyword evidence="7" id="KW-0804">Transcription</keyword>
<reference evidence="13" key="5">
    <citation type="submission" date="2018-04" db="UniProtKB">
        <authorList>
            <consortium name="EnsemblFungi"/>
        </authorList>
    </citation>
    <scope>IDENTIFICATION</scope>
    <source>
        <strain evidence="13">R3-111a-1</strain>
    </source>
</reference>
<dbReference type="GeneID" id="20345745"/>
<proteinExistence type="predicted"/>
<evidence type="ECO:0000256" key="9">
    <source>
        <dbReference type="PROSITE-ProRule" id="PRU00042"/>
    </source>
</evidence>
<evidence type="ECO:0000256" key="5">
    <source>
        <dbReference type="ARBA" id="ARBA00022833"/>
    </source>
</evidence>
<name>J3NVH2_GAET3</name>
<keyword evidence="4 9" id="KW-0863">Zinc-finger</keyword>
<gene>
    <name evidence="13" type="primary">20345745</name>
    <name evidence="12" type="ORF">GGTG_05287</name>
</gene>
<keyword evidence="3" id="KW-0677">Repeat</keyword>
<dbReference type="FunFam" id="3.30.160.60:FF:000758">
    <property type="entry name" value="C2H2 transcription factor, putative"/>
    <property type="match status" value="1"/>
</dbReference>
<dbReference type="GO" id="GO:0000978">
    <property type="term" value="F:RNA polymerase II cis-regulatory region sequence-specific DNA binding"/>
    <property type="evidence" value="ECO:0007669"/>
    <property type="project" value="TreeGrafter"/>
</dbReference>
<feature type="region of interest" description="Disordered" evidence="10">
    <location>
        <begin position="645"/>
        <end position="730"/>
    </location>
</feature>
<dbReference type="STRING" id="644352.J3NVH2"/>
<feature type="compositionally biased region" description="Polar residues" evidence="10">
    <location>
        <begin position="45"/>
        <end position="54"/>
    </location>
</feature>
<dbReference type="PROSITE" id="PS50157">
    <property type="entry name" value="ZINC_FINGER_C2H2_2"/>
    <property type="match status" value="2"/>
</dbReference>
<dbReference type="SUPFAM" id="SSF57667">
    <property type="entry name" value="beta-beta-alpha zinc fingers"/>
    <property type="match status" value="1"/>
</dbReference>
<dbReference type="RefSeq" id="XP_009221350.1">
    <property type="nucleotide sequence ID" value="XM_009223086.1"/>
</dbReference>
<dbReference type="AlphaFoldDB" id="J3NVH2"/>
<feature type="region of interest" description="Disordered" evidence="10">
    <location>
        <begin position="225"/>
        <end position="377"/>
    </location>
</feature>
<reference evidence="13" key="4">
    <citation type="journal article" date="2015" name="G3 (Bethesda)">
        <title>Genome sequences of three phytopathogenic species of the Magnaporthaceae family of fungi.</title>
        <authorList>
            <person name="Okagaki L.H."/>
            <person name="Nunes C.C."/>
            <person name="Sailsbery J."/>
            <person name="Clay B."/>
            <person name="Brown D."/>
            <person name="John T."/>
            <person name="Oh Y."/>
            <person name="Young N."/>
            <person name="Fitzgerald M."/>
            <person name="Haas B.J."/>
            <person name="Zeng Q."/>
            <person name="Young S."/>
            <person name="Adiconis X."/>
            <person name="Fan L."/>
            <person name="Levin J.Z."/>
            <person name="Mitchell T.K."/>
            <person name="Okubara P.A."/>
            <person name="Farman M.L."/>
            <person name="Kohn L.M."/>
            <person name="Birren B."/>
            <person name="Ma L.-J."/>
            <person name="Dean R.A."/>
        </authorList>
    </citation>
    <scope>NUCLEOTIDE SEQUENCE</scope>
    <source>
        <strain evidence="13">R3-111a-1</strain>
    </source>
</reference>
<comment type="subcellular location">
    <subcellularLocation>
        <location evidence="1">Nucleus</location>
    </subcellularLocation>
</comment>
<dbReference type="PANTHER" id="PTHR23235:SF127">
    <property type="entry name" value="TRANSCRIPTION FACTOR, PUTATIVE (AFU_ORTHOLOGUE AFUA_3G09820)-RELATED"/>
    <property type="match status" value="1"/>
</dbReference>
<organism evidence="12">
    <name type="scientific">Gaeumannomyces tritici (strain R3-111a-1)</name>
    <name type="common">Wheat and barley take-all root rot fungus</name>
    <name type="synonym">Gaeumannomyces graminis var. tritici</name>
    <dbReference type="NCBI Taxonomy" id="644352"/>
    <lineage>
        <taxon>Eukaryota</taxon>
        <taxon>Fungi</taxon>
        <taxon>Dikarya</taxon>
        <taxon>Ascomycota</taxon>
        <taxon>Pezizomycotina</taxon>
        <taxon>Sordariomycetes</taxon>
        <taxon>Sordariomycetidae</taxon>
        <taxon>Magnaporthales</taxon>
        <taxon>Magnaporthaceae</taxon>
        <taxon>Gaeumannomyces</taxon>
    </lineage>
</organism>
<keyword evidence="8" id="KW-0539">Nucleus</keyword>
<evidence type="ECO:0000313" key="14">
    <source>
        <dbReference type="Proteomes" id="UP000006039"/>
    </source>
</evidence>
<evidence type="ECO:0000256" key="8">
    <source>
        <dbReference type="ARBA" id="ARBA00023242"/>
    </source>
</evidence>
<sequence length="730" mass="77846">MASTFRSVNHAPEMPESANDPPKALDATSAAANPPTPSSVMDDATTPTRATFRNSGDAATIAAAGASAALASQKPLPTSPFPQAVQLPEPPEKTLPRRQNSQHSRKSGDSEDVDMNDSDGEDGAGDDAGSDDDSVNADGTKSKNKKKSQRFYCTDYPPCNLSFTRSEHLARHIRKHTGERPFQCHCSRRFSRLDNLRQHAQTVHVNEDIPMDSLAAVSTRFVRQVRQESRARQNGRARASTAGSVGTPPRGHSKSLSTSSITSIGSLGSYSPRDDPAGRRRPPPLVMADPRSRLSLESYRSAADSQFSYRAPSPSEFSTPTSGTFSTGQSSPRWSGMASPASAHSRAHSMYASGSRTPGRRLSVPSVAGNPFHSPQNRALGRPVFGAGAINASNAGVFSSGAGSMISSPTLSSAGYPRRESMSSAADEAWRRRTWHPDSREYSAGGSRLSNVITPGQLQSAPLPAPAPAPTPAALALAPPLALAPNPGQQPTVRLPGIESFDPIRPPGASPRRISSPMMVDSEMTNAPGHMSESLAAEDRHLAQWDMGLHRGLTKLDLAANTPPRDSAGAWANEVNSAVQAQAEQVRAQPTVRFEPEPRVVSIPHSAGVPPHSGYRGGYHHQHTMSAPSITTPRESKRHGWYHGPVTSGLSEVPEQPTRGPRVDRMIHPNLANGFAGFPAREPRPTATSSSPRDRDVEMESERPSQPESMRRLEALVAVATSEGSTAAAY</sequence>
<feature type="compositionally biased region" description="Low complexity" evidence="10">
    <location>
        <begin position="312"/>
        <end position="344"/>
    </location>
</feature>
<dbReference type="Proteomes" id="UP000006039">
    <property type="component" value="Unassembled WGS sequence"/>
</dbReference>
<evidence type="ECO:0000256" key="6">
    <source>
        <dbReference type="ARBA" id="ARBA00023015"/>
    </source>
</evidence>
<dbReference type="GO" id="GO:0000981">
    <property type="term" value="F:DNA-binding transcription factor activity, RNA polymerase II-specific"/>
    <property type="evidence" value="ECO:0007669"/>
    <property type="project" value="TreeGrafter"/>
</dbReference>
<dbReference type="EMBL" id="GL385397">
    <property type="protein sequence ID" value="EJT75350.1"/>
    <property type="molecule type" value="Genomic_DNA"/>
</dbReference>
<evidence type="ECO:0000313" key="12">
    <source>
        <dbReference type="EMBL" id="EJT75350.1"/>
    </source>
</evidence>
<feature type="compositionally biased region" description="Low complexity" evidence="10">
    <location>
        <begin position="58"/>
        <end position="71"/>
    </location>
</feature>
<feature type="region of interest" description="Disordered" evidence="10">
    <location>
        <begin position="1"/>
        <end position="149"/>
    </location>
</feature>
<evidence type="ECO:0000259" key="11">
    <source>
        <dbReference type="PROSITE" id="PS50157"/>
    </source>
</evidence>
<feature type="domain" description="C2H2-type" evidence="11">
    <location>
        <begin position="151"/>
        <end position="181"/>
    </location>
</feature>
<keyword evidence="6" id="KW-0805">Transcription regulation</keyword>
<dbReference type="OrthoDB" id="624345at2759"/>
<dbReference type="InterPro" id="IPR013087">
    <property type="entry name" value="Znf_C2H2_type"/>
</dbReference>
<reference evidence="12" key="2">
    <citation type="submission" date="2010-07" db="EMBL/GenBank/DDBJ databases">
        <authorList>
            <consortium name="The Broad Institute Genome Sequencing Platform"/>
            <consortium name="Broad Institute Genome Sequencing Center for Infectious Disease"/>
            <person name="Ma L.-J."/>
            <person name="Dead R."/>
            <person name="Young S."/>
            <person name="Zeng Q."/>
            <person name="Koehrsen M."/>
            <person name="Alvarado L."/>
            <person name="Berlin A."/>
            <person name="Chapman S.B."/>
            <person name="Chen Z."/>
            <person name="Freedman E."/>
            <person name="Gellesch M."/>
            <person name="Goldberg J."/>
            <person name="Griggs A."/>
            <person name="Gujja S."/>
            <person name="Heilman E.R."/>
            <person name="Heiman D."/>
            <person name="Hepburn T."/>
            <person name="Howarth C."/>
            <person name="Jen D."/>
            <person name="Larson L."/>
            <person name="Mehta T."/>
            <person name="Neiman D."/>
            <person name="Pearson M."/>
            <person name="Roberts A."/>
            <person name="Saif S."/>
            <person name="Shea T."/>
            <person name="Shenoy N."/>
            <person name="Sisk P."/>
            <person name="Stolte C."/>
            <person name="Sykes S."/>
            <person name="Walk T."/>
            <person name="White J."/>
            <person name="Yandava C."/>
            <person name="Haas B."/>
            <person name="Nusbaum C."/>
            <person name="Birren B."/>
        </authorList>
    </citation>
    <scope>NUCLEOTIDE SEQUENCE</scope>
    <source>
        <strain evidence="12">R3-111a-1</strain>
    </source>
</reference>
<dbReference type="InterPro" id="IPR036236">
    <property type="entry name" value="Znf_C2H2_sf"/>
</dbReference>
<reference evidence="14" key="1">
    <citation type="submission" date="2010-07" db="EMBL/GenBank/DDBJ databases">
        <title>The genome sequence of Gaeumannomyces graminis var. tritici strain R3-111a-1.</title>
        <authorList>
            <consortium name="The Broad Institute Genome Sequencing Platform"/>
            <person name="Ma L.-J."/>
            <person name="Dead R."/>
            <person name="Young S."/>
            <person name="Zeng Q."/>
            <person name="Koehrsen M."/>
            <person name="Alvarado L."/>
            <person name="Berlin A."/>
            <person name="Chapman S.B."/>
            <person name="Chen Z."/>
            <person name="Freedman E."/>
            <person name="Gellesch M."/>
            <person name="Goldberg J."/>
            <person name="Griggs A."/>
            <person name="Gujja S."/>
            <person name="Heilman E.R."/>
            <person name="Heiman D."/>
            <person name="Hepburn T."/>
            <person name="Howarth C."/>
            <person name="Jen D."/>
            <person name="Larson L."/>
            <person name="Mehta T."/>
            <person name="Neiman D."/>
            <person name="Pearson M."/>
            <person name="Roberts A."/>
            <person name="Saif S."/>
            <person name="Shea T."/>
            <person name="Shenoy N."/>
            <person name="Sisk P."/>
            <person name="Stolte C."/>
            <person name="Sykes S."/>
            <person name="Walk T."/>
            <person name="White J."/>
            <person name="Yandava C."/>
            <person name="Haas B."/>
            <person name="Nusbaum C."/>
            <person name="Birren B."/>
        </authorList>
    </citation>
    <scope>NUCLEOTIDE SEQUENCE [LARGE SCALE GENOMIC DNA]</scope>
    <source>
        <strain evidence="14">R3-111a-1</strain>
    </source>
</reference>
<accession>J3NVH2</accession>
<feature type="domain" description="C2H2-type" evidence="11">
    <location>
        <begin position="182"/>
        <end position="209"/>
    </location>
</feature>
<keyword evidence="14" id="KW-1185">Reference proteome</keyword>
<evidence type="ECO:0000256" key="1">
    <source>
        <dbReference type="ARBA" id="ARBA00004123"/>
    </source>
</evidence>
<evidence type="ECO:0000313" key="13">
    <source>
        <dbReference type="EnsemblFungi" id="EJT75350"/>
    </source>
</evidence>
<keyword evidence="2" id="KW-0479">Metal-binding</keyword>
<reference evidence="12" key="3">
    <citation type="submission" date="2010-09" db="EMBL/GenBank/DDBJ databases">
        <title>Annotation of Gaeumannomyces graminis var. tritici R3-111a-1.</title>
        <authorList>
            <consortium name="The Broad Institute Genome Sequencing Platform"/>
            <person name="Ma L.-J."/>
            <person name="Dead R."/>
            <person name="Young S.K."/>
            <person name="Zeng Q."/>
            <person name="Gargeya S."/>
            <person name="Fitzgerald M."/>
            <person name="Haas B."/>
            <person name="Abouelleil A."/>
            <person name="Alvarado L."/>
            <person name="Arachchi H.M."/>
            <person name="Berlin A."/>
            <person name="Brown A."/>
            <person name="Chapman S.B."/>
            <person name="Chen Z."/>
            <person name="Dunbar C."/>
            <person name="Freedman E."/>
            <person name="Gearin G."/>
            <person name="Gellesch M."/>
            <person name="Goldberg J."/>
            <person name="Griggs A."/>
            <person name="Gujja S."/>
            <person name="Heiman D."/>
            <person name="Howarth C."/>
            <person name="Larson L."/>
            <person name="Lui A."/>
            <person name="MacDonald P.J.P."/>
            <person name="Mehta T."/>
            <person name="Montmayeur A."/>
            <person name="Murphy C."/>
            <person name="Neiman D."/>
            <person name="Pearson M."/>
            <person name="Priest M."/>
            <person name="Roberts A."/>
            <person name="Saif S."/>
            <person name="Shea T."/>
            <person name="Shenoy N."/>
            <person name="Sisk P."/>
            <person name="Stolte C."/>
            <person name="Sykes S."/>
            <person name="Yandava C."/>
            <person name="Wortman J."/>
            <person name="Nusbaum C."/>
            <person name="Birren B."/>
        </authorList>
    </citation>
    <scope>NUCLEOTIDE SEQUENCE</scope>
    <source>
        <strain evidence="12">R3-111a-1</strain>
    </source>
</reference>
<evidence type="ECO:0000256" key="2">
    <source>
        <dbReference type="ARBA" id="ARBA00022723"/>
    </source>
</evidence>
<dbReference type="PANTHER" id="PTHR23235">
    <property type="entry name" value="KRUEPPEL-LIKE TRANSCRIPTION FACTOR"/>
    <property type="match status" value="1"/>
</dbReference>
<dbReference type="FunFam" id="3.30.160.60:FF:000606">
    <property type="entry name" value="C2H2 transcription factor, putative"/>
    <property type="match status" value="1"/>
</dbReference>
<feature type="compositionally biased region" description="Basic and acidic residues" evidence="10">
    <location>
        <begin position="692"/>
        <end position="714"/>
    </location>
</feature>
<dbReference type="eggNOG" id="KOG1721">
    <property type="taxonomic scope" value="Eukaryota"/>
</dbReference>
<dbReference type="HOGENOM" id="CLU_008830_0_0_1"/>
<feature type="compositionally biased region" description="Low complexity" evidence="10">
    <location>
        <begin position="254"/>
        <end position="271"/>
    </location>
</feature>
<dbReference type="GO" id="GO:0005634">
    <property type="term" value="C:nucleus"/>
    <property type="evidence" value="ECO:0007669"/>
    <property type="project" value="UniProtKB-SubCell"/>
</dbReference>